<proteinExistence type="predicted"/>
<dbReference type="EMBL" id="JANBUJ010001321">
    <property type="protein sequence ID" value="KAJ2767854.1"/>
    <property type="molecule type" value="Genomic_DNA"/>
</dbReference>
<gene>
    <name evidence="1" type="ORF">IWQ57_003782</name>
</gene>
<feature type="non-terminal residue" evidence="1">
    <location>
        <position position="1"/>
    </location>
</feature>
<organism evidence="1 2">
    <name type="scientific">Coemansia nantahalensis</name>
    <dbReference type="NCBI Taxonomy" id="2789366"/>
    <lineage>
        <taxon>Eukaryota</taxon>
        <taxon>Fungi</taxon>
        <taxon>Fungi incertae sedis</taxon>
        <taxon>Zoopagomycota</taxon>
        <taxon>Kickxellomycotina</taxon>
        <taxon>Kickxellomycetes</taxon>
        <taxon>Kickxellales</taxon>
        <taxon>Kickxellaceae</taxon>
        <taxon>Coemansia</taxon>
    </lineage>
</organism>
<evidence type="ECO:0000313" key="2">
    <source>
        <dbReference type="Proteomes" id="UP001140234"/>
    </source>
</evidence>
<accession>A0ACC1JUT2</accession>
<evidence type="ECO:0000313" key="1">
    <source>
        <dbReference type="EMBL" id="KAJ2767854.1"/>
    </source>
</evidence>
<sequence>RWLRWASSQPTHSRRMLRWWPRLRQPAPLLKPPWRPRRRSSSLPVTLAATLPSTRRPPTRSSAATRWRCSRHRACWTPSRRRPPSDQAQRASAAVYH</sequence>
<comment type="caution">
    <text evidence="1">The sequence shown here is derived from an EMBL/GenBank/DDBJ whole genome shotgun (WGS) entry which is preliminary data.</text>
</comment>
<reference evidence="1" key="1">
    <citation type="submission" date="2022-07" db="EMBL/GenBank/DDBJ databases">
        <title>Phylogenomic reconstructions and comparative analyses of Kickxellomycotina fungi.</title>
        <authorList>
            <person name="Reynolds N.K."/>
            <person name="Stajich J.E."/>
            <person name="Barry K."/>
            <person name="Grigoriev I.V."/>
            <person name="Crous P."/>
            <person name="Smith M.E."/>
        </authorList>
    </citation>
    <scope>NUCLEOTIDE SEQUENCE</scope>
    <source>
        <strain evidence="1">CBS 109366</strain>
    </source>
</reference>
<feature type="non-terminal residue" evidence="1">
    <location>
        <position position="97"/>
    </location>
</feature>
<name>A0ACC1JUT2_9FUNG</name>
<dbReference type="Proteomes" id="UP001140234">
    <property type="component" value="Unassembled WGS sequence"/>
</dbReference>
<keyword evidence="2" id="KW-1185">Reference proteome</keyword>
<protein>
    <submittedName>
        <fullName evidence="1">Uncharacterized protein</fullName>
    </submittedName>
</protein>